<dbReference type="OrthoDB" id="957652at2"/>
<gene>
    <name evidence="2" type="ORF">FHG64_06235</name>
</gene>
<dbReference type="Gene3D" id="3.40.970.30">
    <property type="entry name" value="yp_829618.1 like domains"/>
    <property type="match status" value="1"/>
</dbReference>
<name>A0A5B7X1R3_9FLAO</name>
<dbReference type="EMBL" id="CP040812">
    <property type="protein sequence ID" value="QCY69035.1"/>
    <property type="molecule type" value="Genomic_DNA"/>
</dbReference>
<accession>A0A5B7X1R3</accession>
<dbReference type="RefSeq" id="WP_139065617.1">
    <property type="nucleotide sequence ID" value="NZ_CP040812.1"/>
</dbReference>
<dbReference type="Gene3D" id="3.40.1680.10">
    <property type="entry name" value="yp_829618.1 domain like"/>
    <property type="match status" value="1"/>
</dbReference>
<proteinExistence type="predicted"/>
<protein>
    <recommendedName>
        <fullName evidence="1">DUF7793 domain-containing protein</fullName>
    </recommendedName>
</protein>
<dbReference type="InterPro" id="IPR056695">
    <property type="entry name" value="DUF7793"/>
</dbReference>
<keyword evidence="3" id="KW-1185">Reference proteome</keyword>
<evidence type="ECO:0000313" key="2">
    <source>
        <dbReference type="EMBL" id="QCY69035.1"/>
    </source>
</evidence>
<evidence type="ECO:0000259" key="1">
    <source>
        <dbReference type="Pfam" id="PF25056"/>
    </source>
</evidence>
<dbReference type="AlphaFoldDB" id="A0A5B7X1R3"/>
<organism evidence="2 3">
    <name type="scientific">Antarcticibacterium flavum</name>
    <dbReference type="NCBI Taxonomy" id="2058175"/>
    <lineage>
        <taxon>Bacteria</taxon>
        <taxon>Pseudomonadati</taxon>
        <taxon>Bacteroidota</taxon>
        <taxon>Flavobacteriia</taxon>
        <taxon>Flavobacteriales</taxon>
        <taxon>Flavobacteriaceae</taxon>
        <taxon>Antarcticibacterium</taxon>
    </lineage>
</organism>
<dbReference type="Pfam" id="PF25056">
    <property type="entry name" value="DUF7793"/>
    <property type="match status" value="1"/>
</dbReference>
<reference evidence="2 3" key="1">
    <citation type="submission" date="2019-06" db="EMBL/GenBank/DDBJ databases">
        <title>Complete genome sequence of Antarcticibacterium flavum KCTC 52984T from an Antarctic marine sediment.</title>
        <authorList>
            <person name="Lee Y.M."/>
            <person name="Shin S.C."/>
        </authorList>
    </citation>
    <scope>NUCLEOTIDE SEQUENCE [LARGE SCALE GENOMIC DNA]</scope>
    <source>
        <strain evidence="2 3">KCTC 52984</strain>
    </source>
</reference>
<dbReference type="KEGG" id="afla:FHG64_06235"/>
<feature type="domain" description="DUF7793" evidence="1">
    <location>
        <begin position="14"/>
        <end position="125"/>
    </location>
</feature>
<evidence type="ECO:0000313" key="3">
    <source>
        <dbReference type="Proteomes" id="UP000309016"/>
    </source>
</evidence>
<sequence length="126" mass="14541">MEKKYFENERVRIKIETGILYFEYLPNTVLTLEVARKIVAARLALQENKSYPIFCDIRGIDAIDKQARDYLAKEGSILAKAVSSLALEPVSTSIVEFYIQTSKPRIPTKIFTNKFLALKFLEQYKD</sequence>
<dbReference type="Proteomes" id="UP000309016">
    <property type="component" value="Chromosome"/>
</dbReference>